<feature type="chain" id="PRO_5045325302" evidence="1">
    <location>
        <begin position="22"/>
        <end position="321"/>
    </location>
</feature>
<feature type="domain" description="DUF4189" evidence="2">
    <location>
        <begin position="23"/>
        <end position="117"/>
    </location>
</feature>
<evidence type="ECO:0000313" key="4">
    <source>
        <dbReference type="Proteomes" id="UP001198571"/>
    </source>
</evidence>
<evidence type="ECO:0000259" key="2">
    <source>
        <dbReference type="Pfam" id="PF13827"/>
    </source>
</evidence>
<sequence>MRIGIFPIALAICTFAAPALADGALAIDERQGDQWGWAVDYPNILQARERALDECGEGCRIVDEFADGCGAYVADAMAGSTVWSWARADTGVSARYTAVDECIKRGGDQCVIRVWGCNSTRMTGDPQVMIEGKPSASAVAETVTGDTPEKETTESGGRMVFLQTSAYRELPNDKSSYTHYCGWTQATAEELTRYVHKEHSASFTQEEHGFAPKGTRLLGLWPVDNGDTGPHRLDVSPIAQRFISAIMAHPEYEPPTGSKYWPDGPYQVNKGVSAMLGWIYEINDDWSLDDLNAFQCDYSIQESNIRYYKDAPLKAVVIGEF</sequence>
<name>A0ABS8CST5_9RHOB</name>
<reference evidence="3 4" key="1">
    <citation type="submission" date="2020-07" db="EMBL/GenBank/DDBJ databases">
        <title>Pseudogemmobacter sp. nov., isolated from poultry manure in Taiwan.</title>
        <authorList>
            <person name="Lin S.-Y."/>
            <person name="Tang Y.-S."/>
            <person name="Young C.-C."/>
        </authorList>
    </citation>
    <scope>NUCLEOTIDE SEQUENCE [LARGE SCALE GENOMIC DNA]</scope>
    <source>
        <strain evidence="3 4">CC-YST710</strain>
    </source>
</reference>
<dbReference type="Pfam" id="PF13827">
    <property type="entry name" value="DUF4189"/>
    <property type="match status" value="1"/>
</dbReference>
<dbReference type="Proteomes" id="UP001198571">
    <property type="component" value="Unassembled WGS sequence"/>
</dbReference>
<accession>A0ABS8CST5</accession>
<dbReference type="RefSeq" id="WP_226937667.1">
    <property type="nucleotide sequence ID" value="NZ_JACDXX010000034.1"/>
</dbReference>
<dbReference type="EMBL" id="JACDXX010000034">
    <property type="protein sequence ID" value="MCB5412243.1"/>
    <property type="molecule type" value="Genomic_DNA"/>
</dbReference>
<evidence type="ECO:0000313" key="3">
    <source>
        <dbReference type="EMBL" id="MCB5412243.1"/>
    </source>
</evidence>
<evidence type="ECO:0000256" key="1">
    <source>
        <dbReference type="SAM" id="SignalP"/>
    </source>
</evidence>
<proteinExistence type="predicted"/>
<feature type="signal peptide" evidence="1">
    <location>
        <begin position="1"/>
        <end position="21"/>
    </location>
</feature>
<gene>
    <name evidence="3" type="ORF">H0485_19920</name>
</gene>
<dbReference type="InterPro" id="IPR025240">
    <property type="entry name" value="DUF4189"/>
</dbReference>
<protein>
    <submittedName>
        <fullName evidence="3">DUF4189 domain-containing protein</fullName>
    </submittedName>
</protein>
<keyword evidence="4" id="KW-1185">Reference proteome</keyword>
<keyword evidence="1" id="KW-0732">Signal</keyword>
<comment type="caution">
    <text evidence="3">The sequence shown here is derived from an EMBL/GenBank/DDBJ whole genome shotgun (WGS) entry which is preliminary data.</text>
</comment>
<organism evidence="3 4">
    <name type="scientific">Pseudogemmobacter faecipullorum</name>
    <dbReference type="NCBI Taxonomy" id="2755041"/>
    <lineage>
        <taxon>Bacteria</taxon>
        <taxon>Pseudomonadati</taxon>
        <taxon>Pseudomonadota</taxon>
        <taxon>Alphaproteobacteria</taxon>
        <taxon>Rhodobacterales</taxon>
        <taxon>Paracoccaceae</taxon>
        <taxon>Pseudogemmobacter</taxon>
    </lineage>
</organism>